<dbReference type="FunFam" id="2.40.10.10:FF:000036">
    <property type="entry name" value="Trypsin beta"/>
    <property type="match status" value="1"/>
</dbReference>
<feature type="chain" id="PRO_5034735324" description="Peptidase S1 domain-containing protein" evidence="6">
    <location>
        <begin position="17"/>
        <end position="263"/>
    </location>
</feature>
<dbReference type="InterPro" id="IPR043504">
    <property type="entry name" value="Peptidase_S1_PA_chymotrypsin"/>
</dbReference>
<sequence length="263" mass="28508">MTKALWLNSLTTTVSAATSDFSRMTLHFCYGADIINGKEVSPPHSMPFMALLETRQGPCCGGTLISPKWVLTAAHCYNESLRIEKVILGVQIRKAKSFIKHPCYDPLEKVNDLMLIKLDKPVKKSNTVKVRPLHKVEYPAAGTTCLVAGWGKTNNNAVKGSNVLMSVNVTVIDQVKCNSKEYYNFNPTITRGHICAGSDGTNIADSCAGDSGGPLLCKGNVVGVTSFGNRCGVIKKPGVYAFLSKNTLWIKVYSKGTDLCTQV</sequence>
<reference evidence="8" key="1">
    <citation type="submission" date="2025-08" db="UniProtKB">
        <authorList>
            <consortium name="Ensembl"/>
        </authorList>
    </citation>
    <scope>IDENTIFICATION</scope>
</reference>
<dbReference type="PRINTS" id="PR00722">
    <property type="entry name" value="CHYMOTRYPSIN"/>
</dbReference>
<dbReference type="GO" id="GO:0006508">
    <property type="term" value="P:proteolysis"/>
    <property type="evidence" value="ECO:0007669"/>
    <property type="project" value="UniProtKB-KW"/>
</dbReference>
<dbReference type="InterPro" id="IPR001314">
    <property type="entry name" value="Peptidase_S1A"/>
</dbReference>
<evidence type="ECO:0000256" key="4">
    <source>
        <dbReference type="ARBA" id="ARBA00023157"/>
    </source>
</evidence>
<keyword evidence="3 5" id="KW-0720">Serine protease</keyword>
<dbReference type="InterPro" id="IPR033116">
    <property type="entry name" value="TRYPSIN_SER"/>
</dbReference>
<dbReference type="Gene3D" id="2.40.10.10">
    <property type="entry name" value="Trypsin-like serine proteases"/>
    <property type="match status" value="2"/>
</dbReference>
<dbReference type="InterPro" id="IPR001254">
    <property type="entry name" value="Trypsin_dom"/>
</dbReference>
<dbReference type="PROSITE" id="PS00134">
    <property type="entry name" value="TRYPSIN_HIS"/>
    <property type="match status" value="1"/>
</dbReference>
<dbReference type="CDD" id="cd00190">
    <property type="entry name" value="Tryp_SPc"/>
    <property type="match status" value="1"/>
</dbReference>
<dbReference type="PANTHER" id="PTHR24271:SF52">
    <property type="entry name" value="GRANZYME K"/>
    <property type="match status" value="1"/>
</dbReference>
<keyword evidence="4" id="KW-1015">Disulfide bond</keyword>
<dbReference type="SUPFAM" id="SSF50494">
    <property type="entry name" value="Trypsin-like serine proteases"/>
    <property type="match status" value="1"/>
</dbReference>
<dbReference type="InterPro" id="IPR018114">
    <property type="entry name" value="TRYPSIN_HIS"/>
</dbReference>
<proteinExistence type="predicted"/>
<dbReference type="InterPro" id="IPR009003">
    <property type="entry name" value="Peptidase_S1_PA"/>
</dbReference>
<dbReference type="Ensembl" id="ENSNMLT00000048442.1">
    <property type="protein sequence ID" value="ENSNMLP00000043643.1"/>
    <property type="gene ID" value="ENSNMLG00000026439.1"/>
</dbReference>
<accession>A0A8C6UZT0</accession>
<keyword evidence="1 5" id="KW-0645">Protease</keyword>
<dbReference type="GO" id="GO:0004252">
    <property type="term" value="F:serine-type endopeptidase activity"/>
    <property type="evidence" value="ECO:0007669"/>
    <property type="project" value="InterPro"/>
</dbReference>
<keyword evidence="2 5" id="KW-0378">Hydrolase</keyword>
<protein>
    <recommendedName>
        <fullName evidence="7">Peptidase S1 domain-containing protein</fullName>
    </recommendedName>
</protein>
<dbReference type="Pfam" id="PF00089">
    <property type="entry name" value="Trypsin"/>
    <property type="match status" value="1"/>
</dbReference>
<dbReference type="PROSITE" id="PS50240">
    <property type="entry name" value="TRYPSIN_DOM"/>
    <property type="match status" value="1"/>
</dbReference>
<dbReference type="Proteomes" id="UP000694523">
    <property type="component" value="Unplaced"/>
</dbReference>
<evidence type="ECO:0000256" key="3">
    <source>
        <dbReference type="ARBA" id="ARBA00022825"/>
    </source>
</evidence>
<feature type="signal peptide" evidence="6">
    <location>
        <begin position="1"/>
        <end position="16"/>
    </location>
</feature>
<name>A0A8C6UZT0_9GOBI</name>
<reference evidence="8" key="2">
    <citation type="submission" date="2025-09" db="UniProtKB">
        <authorList>
            <consortium name="Ensembl"/>
        </authorList>
    </citation>
    <scope>IDENTIFICATION</scope>
</reference>
<keyword evidence="6" id="KW-0732">Signal</keyword>
<evidence type="ECO:0000313" key="8">
    <source>
        <dbReference type="Ensembl" id="ENSNMLP00000043643.1"/>
    </source>
</evidence>
<feature type="domain" description="Peptidase S1" evidence="7">
    <location>
        <begin position="34"/>
        <end position="255"/>
    </location>
</feature>
<evidence type="ECO:0000256" key="1">
    <source>
        <dbReference type="ARBA" id="ARBA00022670"/>
    </source>
</evidence>
<evidence type="ECO:0000256" key="5">
    <source>
        <dbReference type="RuleBase" id="RU363034"/>
    </source>
</evidence>
<keyword evidence="9" id="KW-1185">Reference proteome</keyword>
<dbReference type="PROSITE" id="PS00135">
    <property type="entry name" value="TRYPSIN_SER"/>
    <property type="match status" value="1"/>
</dbReference>
<evidence type="ECO:0000313" key="9">
    <source>
        <dbReference type="Proteomes" id="UP000694523"/>
    </source>
</evidence>
<dbReference type="PANTHER" id="PTHR24271">
    <property type="entry name" value="KALLIKREIN-RELATED"/>
    <property type="match status" value="1"/>
</dbReference>
<organism evidence="8 9">
    <name type="scientific">Neogobius melanostomus</name>
    <name type="common">round goby</name>
    <dbReference type="NCBI Taxonomy" id="47308"/>
    <lineage>
        <taxon>Eukaryota</taxon>
        <taxon>Metazoa</taxon>
        <taxon>Chordata</taxon>
        <taxon>Craniata</taxon>
        <taxon>Vertebrata</taxon>
        <taxon>Euteleostomi</taxon>
        <taxon>Actinopterygii</taxon>
        <taxon>Neopterygii</taxon>
        <taxon>Teleostei</taxon>
        <taxon>Neoteleostei</taxon>
        <taxon>Acanthomorphata</taxon>
        <taxon>Gobiaria</taxon>
        <taxon>Gobiiformes</taxon>
        <taxon>Gobioidei</taxon>
        <taxon>Gobiidae</taxon>
        <taxon>Benthophilinae</taxon>
        <taxon>Neogobiini</taxon>
        <taxon>Neogobius</taxon>
    </lineage>
</organism>
<evidence type="ECO:0000256" key="6">
    <source>
        <dbReference type="SAM" id="SignalP"/>
    </source>
</evidence>
<dbReference type="AlphaFoldDB" id="A0A8C6UZT0"/>
<evidence type="ECO:0000256" key="2">
    <source>
        <dbReference type="ARBA" id="ARBA00022801"/>
    </source>
</evidence>
<dbReference type="SMART" id="SM00020">
    <property type="entry name" value="Tryp_SPc"/>
    <property type="match status" value="1"/>
</dbReference>
<evidence type="ECO:0000259" key="7">
    <source>
        <dbReference type="PROSITE" id="PS50240"/>
    </source>
</evidence>